<dbReference type="InterPro" id="IPR017438">
    <property type="entry name" value="ATP-NAD_kinase_N"/>
</dbReference>
<keyword evidence="11" id="KW-0594">Phospholipid biosynthesis</keyword>
<dbReference type="GO" id="GO:0005524">
    <property type="term" value="F:ATP binding"/>
    <property type="evidence" value="ECO:0007669"/>
    <property type="project" value="UniProtKB-KW"/>
</dbReference>
<evidence type="ECO:0000313" key="14">
    <source>
        <dbReference type="EMBL" id="SIS39673.1"/>
    </source>
</evidence>
<name>A0A1N7IRG0_9BACI</name>
<keyword evidence="4" id="KW-0808">Transferase</keyword>
<dbReference type="Pfam" id="PF00781">
    <property type="entry name" value="DAGK_cat"/>
    <property type="match status" value="1"/>
</dbReference>
<dbReference type="EMBL" id="FTOC01000002">
    <property type="protein sequence ID" value="SIS39673.1"/>
    <property type="molecule type" value="Genomic_DNA"/>
</dbReference>
<keyword evidence="10" id="KW-0443">Lipid metabolism</keyword>
<evidence type="ECO:0000256" key="9">
    <source>
        <dbReference type="ARBA" id="ARBA00022842"/>
    </source>
</evidence>
<dbReference type="InterPro" id="IPR005218">
    <property type="entry name" value="Diacylglycerol/lipid_kinase"/>
</dbReference>
<evidence type="ECO:0000256" key="5">
    <source>
        <dbReference type="ARBA" id="ARBA00022723"/>
    </source>
</evidence>
<dbReference type="OrthoDB" id="142078at2"/>
<evidence type="ECO:0000256" key="12">
    <source>
        <dbReference type="ARBA" id="ARBA00023264"/>
    </source>
</evidence>
<evidence type="ECO:0000256" key="3">
    <source>
        <dbReference type="ARBA" id="ARBA00022516"/>
    </source>
</evidence>
<protein>
    <submittedName>
        <fullName evidence="14">Lipid kinase, YegS/Rv2252/BmrU family</fullName>
    </submittedName>
</protein>
<evidence type="ECO:0000256" key="7">
    <source>
        <dbReference type="ARBA" id="ARBA00022777"/>
    </source>
</evidence>
<dbReference type="PANTHER" id="PTHR12358:SF106">
    <property type="entry name" value="LIPID KINASE YEGS"/>
    <property type="match status" value="1"/>
</dbReference>
<dbReference type="GO" id="GO:0008654">
    <property type="term" value="P:phospholipid biosynthetic process"/>
    <property type="evidence" value="ECO:0007669"/>
    <property type="project" value="UniProtKB-KW"/>
</dbReference>
<gene>
    <name evidence="14" type="ORF">SAMN05421687_10231</name>
</gene>
<evidence type="ECO:0000313" key="15">
    <source>
        <dbReference type="Proteomes" id="UP000187608"/>
    </source>
</evidence>
<dbReference type="RefSeq" id="WP_076556951.1">
    <property type="nucleotide sequence ID" value="NZ_FTOC01000002.1"/>
</dbReference>
<keyword evidence="15" id="KW-1185">Reference proteome</keyword>
<dbReference type="InterPro" id="IPR050187">
    <property type="entry name" value="Lipid_Phosphate_FormReg"/>
</dbReference>
<evidence type="ECO:0000256" key="6">
    <source>
        <dbReference type="ARBA" id="ARBA00022741"/>
    </source>
</evidence>
<feature type="domain" description="DAGKc" evidence="13">
    <location>
        <begin position="1"/>
        <end position="132"/>
    </location>
</feature>
<comment type="similarity">
    <text evidence="2">Belongs to the diacylglycerol/lipid kinase family.</text>
</comment>
<dbReference type="GO" id="GO:0046872">
    <property type="term" value="F:metal ion binding"/>
    <property type="evidence" value="ECO:0007669"/>
    <property type="project" value="UniProtKB-KW"/>
</dbReference>
<keyword evidence="3" id="KW-0444">Lipid biosynthesis</keyword>
<keyword evidence="9" id="KW-0460">Magnesium</keyword>
<dbReference type="NCBIfam" id="TIGR00147">
    <property type="entry name" value="YegS/Rv2252/BmrU family lipid kinase"/>
    <property type="match status" value="1"/>
</dbReference>
<dbReference type="STRING" id="570947.SAMN05421687_10231"/>
<dbReference type="PANTHER" id="PTHR12358">
    <property type="entry name" value="SPHINGOSINE KINASE"/>
    <property type="match status" value="1"/>
</dbReference>
<sequence>MRRAMLIINPSSGQEKGLQFEEEAVVALEKQHDEVFVKYTEGEGDATRFAEEASEHRYDTLVSMGGDGTINESVNGLAEKDYKPAFGFVPLGTVNDFARALEIPMNEQRAIKVLEQGHTKPVDIGKIVGERYFMNVLAVGAIAEATYKVTPEQKSRLGPLAYMIEVARAMKDETPFDLSIDFDGKQWEGKAYLVLVALTNSVGGIESFAEHAEVNDGAFHVFIMKEFSLPKVAKLIPDLFRGELKSNEQVEYFTASDMEVSTSLDLVVNIDGDEGMPLPFEASVLHNELNVYVPEKE</sequence>
<dbReference type="AlphaFoldDB" id="A0A1N7IRG0"/>
<dbReference type="InterPro" id="IPR001206">
    <property type="entry name" value="Diacylglycerol_kinase_cat_dom"/>
</dbReference>
<evidence type="ECO:0000256" key="1">
    <source>
        <dbReference type="ARBA" id="ARBA00001946"/>
    </source>
</evidence>
<dbReference type="SUPFAM" id="SSF111331">
    <property type="entry name" value="NAD kinase/diacylglycerol kinase-like"/>
    <property type="match status" value="1"/>
</dbReference>
<comment type="cofactor">
    <cofactor evidence="1">
        <name>Mg(2+)</name>
        <dbReference type="ChEBI" id="CHEBI:18420"/>
    </cofactor>
</comment>
<evidence type="ECO:0000256" key="11">
    <source>
        <dbReference type="ARBA" id="ARBA00023209"/>
    </source>
</evidence>
<proteinExistence type="inferred from homology"/>
<keyword evidence="12" id="KW-1208">Phospholipid metabolism</keyword>
<evidence type="ECO:0000256" key="10">
    <source>
        <dbReference type="ARBA" id="ARBA00023098"/>
    </source>
</evidence>
<evidence type="ECO:0000259" key="13">
    <source>
        <dbReference type="PROSITE" id="PS50146"/>
    </source>
</evidence>
<dbReference type="Pfam" id="PF19279">
    <property type="entry name" value="YegS_C"/>
    <property type="match status" value="1"/>
</dbReference>
<keyword evidence="7 14" id="KW-0418">Kinase</keyword>
<keyword evidence="6" id="KW-0547">Nucleotide-binding</keyword>
<evidence type="ECO:0000256" key="8">
    <source>
        <dbReference type="ARBA" id="ARBA00022840"/>
    </source>
</evidence>
<accession>A0A1N7IRG0</accession>
<dbReference type="Gene3D" id="3.40.50.10330">
    <property type="entry name" value="Probable inorganic polyphosphate/atp-NAD kinase, domain 1"/>
    <property type="match status" value="1"/>
</dbReference>
<dbReference type="Gene3D" id="2.60.200.40">
    <property type="match status" value="1"/>
</dbReference>
<dbReference type="GO" id="GO:0005886">
    <property type="term" value="C:plasma membrane"/>
    <property type="evidence" value="ECO:0007669"/>
    <property type="project" value="TreeGrafter"/>
</dbReference>
<dbReference type="InterPro" id="IPR045540">
    <property type="entry name" value="YegS/DAGK_C"/>
</dbReference>
<dbReference type="PROSITE" id="PS50146">
    <property type="entry name" value="DAGK"/>
    <property type="match status" value="1"/>
</dbReference>
<organism evidence="14 15">
    <name type="scientific">Salimicrobium flavidum</name>
    <dbReference type="NCBI Taxonomy" id="570947"/>
    <lineage>
        <taxon>Bacteria</taxon>
        <taxon>Bacillati</taxon>
        <taxon>Bacillota</taxon>
        <taxon>Bacilli</taxon>
        <taxon>Bacillales</taxon>
        <taxon>Bacillaceae</taxon>
        <taxon>Salimicrobium</taxon>
    </lineage>
</organism>
<keyword evidence="8" id="KW-0067">ATP-binding</keyword>
<evidence type="ECO:0000256" key="4">
    <source>
        <dbReference type="ARBA" id="ARBA00022679"/>
    </source>
</evidence>
<dbReference type="GO" id="GO:0004143">
    <property type="term" value="F:ATP-dependent diacylglycerol kinase activity"/>
    <property type="evidence" value="ECO:0007669"/>
    <property type="project" value="TreeGrafter"/>
</dbReference>
<dbReference type="InterPro" id="IPR016064">
    <property type="entry name" value="NAD/diacylglycerol_kinase_sf"/>
</dbReference>
<evidence type="ECO:0000256" key="2">
    <source>
        <dbReference type="ARBA" id="ARBA00005983"/>
    </source>
</evidence>
<dbReference type="Proteomes" id="UP000187608">
    <property type="component" value="Unassembled WGS sequence"/>
</dbReference>
<reference evidence="15" key="1">
    <citation type="submission" date="2017-01" db="EMBL/GenBank/DDBJ databases">
        <authorList>
            <person name="Varghese N."/>
            <person name="Submissions S."/>
        </authorList>
    </citation>
    <scope>NUCLEOTIDE SEQUENCE [LARGE SCALE GENOMIC DNA]</scope>
    <source>
        <strain evidence="15">DSM 23127</strain>
    </source>
</reference>
<keyword evidence="5" id="KW-0479">Metal-binding</keyword>
<dbReference type="SMART" id="SM00046">
    <property type="entry name" value="DAGKc"/>
    <property type="match status" value="1"/>
</dbReference>